<sequence length="79" mass="9736">MDFLLLLMMKIHLLTWIIVALDFEFCHLLYLPFFLNEFVRFHHLFYRMIKMHLLTCWKRQSCVATFGPIIIIYEIKKVK</sequence>
<evidence type="ECO:0000256" key="1">
    <source>
        <dbReference type="SAM" id="Phobius"/>
    </source>
</evidence>
<dbReference type="Proteomes" id="UP000008827">
    <property type="component" value="Chromosome 20"/>
</dbReference>
<dbReference type="EMBL" id="CM000853">
    <property type="protein sequence ID" value="KRG91962.1"/>
    <property type="molecule type" value="Genomic_DNA"/>
</dbReference>
<dbReference type="EnsemblPlants" id="KRG91962">
    <property type="protein sequence ID" value="KRG91962"/>
    <property type="gene ID" value="GLYMA_20G182900"/>
</dbReference>
<protein>
    <submittedName>
        <fullName evidence="2 3">Uncharacterized protein</fullName>
    </submittedName>
</protein>
<dbReference type="InParanoid" id="A0A0R0EPG3"/>
<name>A0A0R0EPG3_SOYBN</name>
<evidence type="ECO:0000313" key="3">
    <source>
        <dbReference type="EnsemblPlants" id="KRG91962"/>
    </source>
</evidence>
<keyword evidence="1" id="KW-0812">Transmembrane</keyword>
<keyword evidence="4" id="KW-1185">Reference proteome</keyword>
<evidence type="ECO:0000313" key="2">
    <source>
        <dbReference type="EMBL" id="KRG91962.1"/>
    </source>
</evidence>
<dbReference type="AlphaFoldDB" id="A0A0R0EPG3"/>
<reference evidence="2 3" key="1">
    <citation type="journal article" date="2010" name="Nature">
        <title>Genome sequence of the palaeopolyploid soybean.</title>
        <authorList>
            <person name="Schmutz J."/>
            <person name="Cannon S.B."/>
            <person name="Schlueter J."/>
            <person name="Ma J."/>
            <person name="Mitros T."/>
            <person name="Nelson W."/>
            <person name="Hyten D.L."/>
            <person name="Song Q."/>
            <person name="Thelen J.J."/>
            <person name="Cheng J."/>
            <person name="Xu D."/>
            <person name="Hellsten U."/>
            <person name="May G.D."/>
            <person name="Yu Y."/>
            <person name="Sakurai T."/>
            <person name="Umezawa T."/>
            <person name="Bhattacharyya M.K."/>
            <person name="Sandhu D."/>
            <person name="Valliyodan B."/>
            <person name="Lindquist E."/>
            <person name="Peto M."/>
            <person name="Grant D."/>
            <person name="Shu S."/>
            <person name="Goodstein D."/>
            <person name="Barry K."/>
            <person name="Futrell-Griggs M."/>
            <person name="Abernathy B."/>
            <person name="Du J."/>
            <person name="Tian Z."/>
            <person name="Zhu L."/>
            <person name="Gill N."/>
            <person name="Joshi T."/>
            <person name="Libault M."/>
            <person name="Sethuraman A."/>
            <person name="Zhang X.-C."/>
            <person name="Shinozaki K."/>
            <person name="Nguyen H.T."/>
            <person name="Wing R.A."/>
            <person name="Cregan P."/>
            <person name="Specht J."/>
            <person name="Grimwood J."/>
            <person name="Rokhsar D."/>
            <person name="Stacey G."/>
            <person name="Shoemaker R.C."/>
            <person name="Jackson S.A."/>
        </authorList>
    </citation>
    <scope>NUCLEOTIDE SEQUENCE [LARGE SCALE GENOMIC DNA]</scope>
    <source>
        <strain evidence="3">cv. Williams 82</strain>
        <tissue evidence="2">Callus</tissue>
    </source>
</reference>
<dbReference type="Gramene" id="KRG91962">
    <property type="protein sequence ID" value="KRG91962"/>
    <property type="gene ID" value="GLYMA_20G182900"/>
</dbReference>
<accession>A0A0R0EPG3</accession>
<reference evidence="2" key="3">
    <citation type="submission" date="2018-07" db="EMBL/GenBank/DDBJ databases">
        <title>WGS assembly of Glycine max.</title>
        <authorList>
            <person name="Schmutz J."/>
            <person name="Cannon S."/>
            <person name="Schlueter J."/>
            <person name="Ma J."/>
            <person name="Mitros T."/>
            <person name="Nelson W."/>
            <person name="Hyten D."/>
            <person name="Song Q."/>
            <person name="Thelen J."/>
            <person name="Cheng J."/>
            <person name="Xu D."/>
            <person name="Hellsten U."/>
            <person name="May G."/>
            <person name="Yu Y."/>
            <person name="Sakurai T."/>
            <person name="Umezawa T."/>
            <person name="Bhattacharyya M."/>
            <person name="Sandhu D."/>
            <person name="Valliyodan B."/>
            <person name="Lindquist E."/>
            <person name="Peto M."/>
            <person name="Grant D."/>
            <person name="Shu S."/>
            <person name="Goodstein D."/>
            <person name="Barry K."/>
            <person name="Futrell-Griggs M."/>
            <person name="Abernathy B."/>
            <person name="Du J."/>
            <person name="Tian Z."/>
            <person name="Zhu L."/>
            <person name="Gill N."/>
            <person name="Joshi T."/>
            <person name="Libault M."/>
            <person name="Sethuraman A."/>
            <person name="Zhang X."/>
            <person name="Shinozaki K."/>
            <person name="Nguyen H."/>
            <person name="Wing R."/>
            <person name="Cregan P."/>
            <person name="Specht J."/>
            <person name="Grimwood J."/>
            <person name="Rokhsar D."/>
            <person name="Stacey G."/>
            <person name="Shoemaker R."/>
            <person name="Jackson S."/>
        </authorList>
    </citation>
    <scope>NUCLEOTIDE SEQUENCE</scope>
    <source>
        <tissue evidence="2">Callus</tissue>
    </source>
</reference>
<feature type="transmembrane region" description="Helical" evidence="1">
    <location>
        <begin position="13"/>
        <end position="35"/>
    </location>
</feature>
<evidence type="ECO:0000313" key="4">
    <source>
        <dbReference type="Proteomes" id="UP000008827"/>
    </source>
</evidence>
<reference evidence="3" key="2">
    <citation type="submission" date="2018-02" db="UniProtKB">
        <authorList>
            <consortium name="EnsemblPlants"/>
        </authorList>
    </citation>
    <scope>IDENTIFICATION</scope>
    <source>
        <strain evidence="3">Williams 82</strain>
    </source>
</reference>
<organism evidence="2">
    <name type="scientific">Glycine max</name>
    <name type="common">Soybean</name>
    <name type="synonym">Glycine hispida</name>
    <dbReference type="NCBI Taxonomy" id="3847"/>
    <lineage>
        <taxon>Eukaryota</taxon>
        <taxon>Viridiplantae</taxon>
        <taxon>Streptophyta</taxon>
        <taxon>Embryophyta</taxon>
        <taxon>Tracheophyta</taxon>
        <taxon>Spermatophyta</taxon>
        <taxon>Magnoliopsida</taxon>
        <taxon>eudicotyledons</taxon>
        <taxon>Gunneridae</taxon>
        <taxon>Pentapetalae</taxon>
        <taxon>rosids</taxon>
        <taxon>fabids</taxon>
        <taxon>Fabales</taxon>
        <taxon>Fabaceae</taxon>
        <taxon>Papilionoideae</taxon>
        <taxon>50 kb inversion clade</taxon>
        <taxon>NPAAA clade</taxon>
        <taxon>indigoferoid/millettioid clade</taxon>
        <taxon>Phaseoleae</taxon>
        <taxon>Glycine</taxon>
        <taxon>Glycine subgen. Soja</taxon>
    </lineage>
</organism>
<keyword evidence="1" id="KW-1133">Transmembrane helix</keyword>
<gene>
    <name evidence="2" type="ORF">GLYMA_20G182900</name>
</gene>
<keyword evidence="1" id="KW-0472">Membrane</keyword>
<proteinExistence type="predicted"/>